<evidence type="ECO:0000256" key="2">
    <source>
        <dbReference type="ARBA" id="ARBA00010989"/>
    </source>
</evidence>
<evidence type="ECO:0000256" key="5">
    <source>
        <dbReference type="ARBA" id="ARBA00023002"/>
    </source>
</evidence>
<dbReference type="RefSeq" id="XP_064855368.1">
    <property type="nucleotide sequence ID" value="XM_064999296.1"/>
</dbReference>
<dbReference type="Pfam" id="PF01266">
    <property type="entry name" value="DAO"/>
    <property type="match status" value="1"/>
</dbReference>
<reference evidence="7 8" key="1">
    <citation type="journal article" date="2023" name="Elife">
        <title>Identification of key yeast species and microbe-microbe interactions impacting larval growth of Drosophila in the wild.</title>
        <authorList>
            <person name="Mure A."/>
            <person name="Sugiura Y."/>
            <person name="Maeda R."/>
            <person name="Honda K."/>
            <person name="Sakurai N."/>
            <person name="Takahashi Y."/>
            <person name="Watada M."/>
            <person name="Katoh T."/>
            <person name="Gotoh A."/>
            <person name="Gotoh Y."/>
            <person name="Taniguchi I."/>
            <person name="Nakamura K."/>
            <person name="Hayashi T."/>
            <person name="Katayama T."/>
            <person name="Uemura T."/>
            <person name="Hattori Y."/>
        </authorList>
    </citation>
    <scope>NUCLEOTIDE SEQUENCE [LARGE SCALE GENOMIC DNA]</scope>
    <source>
        <strain evidence="7 8">SC-9</strain>
    </source>
</reference>
<dbReference type="Proteomes" id="UP001360560">
    <property type="component" value="Unassembled WGS sequence"/>
</dbReference>
<evidence type="ECO:0000256" key="3">
    <source>
        <dbReference type="ARBA" id="ARBA00022630"/>
    </source>
</evidence>
<organism evidence="7 8">
    <name type="scientific">Saccharomycopsis crataegensis</name>
    <dbReference type="NCBI Taxonomy" id="43959"/>
    <lineage>
        <taxon>Eukaryota</taxon>
        <taxon>Fungi</taxon>
        <taxon>Dikarya</taxon>
        <taxon>Ascomycota</taxon>
        <taxon>Saccharomycotina</taxon>
        <taxon>Saccharomycetes</taxon>
        <taxon>Saccharomycopsidaceae</taxon>
        <taxon>Saccharomycopsis</taxon>
    </lineage>
</organism>
<accession>A0AAV5QTX9</accession>
<proteinExistence type="inferred from homology"/>
<comment type="caution">
    <text evidence="7">The sequence shown here is derived from an EMBL/GenBank/DDBJ whole genome shotgun (WGS) entry which is preliminary data.</text>
</comment>
<keyword evidence="4" id="KW-0274">FAD</keyword>
<comment type="cofactor">
    <cofactor evidence="1">
        <name>FAD</name>
        <dbReference type="ChEBI" id="CHEBI:57692"/>
    </cofactor>
</comment>
<evidence type="ECO:0000256" key="1">
    <source>
        <dbReference type="ARBA" id="ARBA00001974"/>
    </source>
</evidence>
<dbReference type="PANTHER" id="PTHR10961:SF46">
    <property type="entry name" value="PEROXISOMAL SARCOSINE OXIDASE"/>
    <property type="match status" value="1"/>
</dbReference>
<evidence type="ECO:0000313" key="7">
    <source>
        <dbReference type="EMBL" id="GMM38373.1"/>
    </source>
</evidence>
<dbReference type="InterPro" id="IPR006076">
    <property type="entry name" value="FAD-dep_OxRdtase"/>
</dbReference>
<sequence>MEVPKNIVIIGAGIFGISTSIALAERYPCCQIHVIDRFEPPVPDATSVDTTRCIRFDYKDPVYSKLAAESLKKIENDPVLSKFFHKCGMSFVYNGKSDKWEDIFIKGRITAIEANENHPEKIVHFNSNTDVIQRIHGKDYIPKTPKELGRATWWNKGYCNLSNGFIDAEKSMKAYYQRAKAYTNVKFTFEEVSKIDYHTGTNKAKGVKLINGTLIESDLVIVAAGAWSGKLVDLRGVCSSSAIEVAWFKVSKEEQERWKNMSITTNLSTGINTFPPYEGEVKILRRSAGYKNTLNIKNPTPTDVKENEISISYPRTITTNPKDWIPEDAELALRENMKEIMPPLYKRPFDRTKLCWLTQTPTANFLIDNHPRLQNVVLATGGSAHAWKFVPIIGDKVVDFITGKLDPVLVDKWSWNEKIGIKQDNGSSPRMEGEAQEVSKVIRVSPSRNHKL</sequence>
<protein>
    <recommendedName>
        <fullName evidence="6">FAD dependent oxidoreductase domain-containing protein</fullName>
    </recommendedName>
</protein>
<dbReference type="GO" id="GO:0008115">
    <property type="term" value="F:sarcosine oxidase activity"/>
    <property type="evidence" value="ECO:0007669"/>
    <property type="project" value="TreeGrafter"/>
</dbReference>
<gene>
    <name evidence="7" type="ORF">DASC09_057120</name>
</gene>
<dbReference type="Gene3D" id="3.50.50.60">
    <property type="entry name" value="FAD/NAD(P)-binding domain"/>
    <property type="match status" value="1"/>
</dbReference>
<comment type="similarity">
    <text evidence="2">Belongs to the MSOX/MTOX family.</text>
</comment>
<dbReference type="GO" id="GO:0050031">
    <property type="term" value="F:L-pipecolate oxidase activity"/>
    <property type="evidence" value="ECO:0007669"/>
    <property type="project" value="TreeGrafter"/>
</dbReference>
<dbReference type="Gene3D" id="3.30.9.10">
    <property type="entry name" value="D-Amino Acid Oxidase, subunit A, domain 2"/>
    <property type="match status" value="1"/>
</dbReference>
<name>A0AAV5QTX9_9ASCO</name>
<keyword evidence="5" id="KW-0560">Oxidoreductase</keyword>
<evidence type="ECO:0000313" key="8">
    <source>
        <dbReference type="Proteomes" id="UP001360560"/>
    </source>
</evidence>
<evidence type="ECO:0000256" key="4">
    <source>
        <dbReference type="ARBA" id="ARBA00022827"/>
    </source>
</evidence>
<dbReference type="EMBL" id="BTFZ01000020">
    <property type="protein sequence ID" value="GMM38373.1"/>
    <property type="molecule type" value="Genomic_DNA"/>
</dbReference>
<dbReference type="GO" id="GO:0050660">
    <property type="term" value="F:flavin adenine dinucleotide binding"/>
    <property type="evidence" value="ECO:0007669"/>
    <property type="project" value="InterPro"/>
</dbReference>
<feature type="domain" description="FAD dependent oxidoreductase" evidence="6">
    <location>
        <begin position="7"/>
        <end position="399"/>
    </location>
</feature>
<dbReference type="GeneID" id="90076361"/>
<keyword evidence="8" id="KW-1185">Reference proteome</keyword>
<dbReference type="AlphaFoldDB" id="A0AAV5QTX9"/>
<evidence type="ECO:0000259" key="6">
    <source>
        <dbReference type="Pfam" id="PF01266"/>
    </source>
</evidence>
<dbReference type="InterPro" id="IPR045170">
    <property type="entry name" value="MTOX"/>
</dbReference>
<dbReference type="PANTHER" id="PTHR10961">
    <property type="entry name" value="PEROXISOMAL SARCOSINE OXIDASE"/>
    <property type="match status" value="1"/>
</dbReference>
<dbReference type="GO" id="GO:0004657">
    <property type="term" value="F:proline dehydrogenase activity"/>
    <property type="evidence" value="ECO:0007669"/>
    <property type="project" value="TreeGrafter"/>
</dbReference>
<keyword evidence="3" id="KW-0285">Flavoprotein</keyword>
<dbReference type="SUPFAM" id="SSF51905">
    <property type="entry name" value="FAD/NAD(P)-binding domain"/>
    <property type="match status" value="1"/>
</dbReference>
<dbReference type="InterPro" id="IPR036188">
    <property type="entry name" value="FAD/NAD-bd_sf"/>
</dbReference>